<evidence type="ECO:0000256" key="8">
    <source>
        <dbReference type="RuleBase" id="RU366017"/>
    </source>
</evidence>
<sequence length="321" mass="37483">MLECGVPSKLMPQSVSLVQRSCDQPTNNLRVIHNLPTGDRKADFAVCVKGMRFIKDESVRLVEWLELNFLLGANKIYLYEIETHPNISKVLKHYENRGKIDVKKFSQPGEIPNLLGLEEFFFRKHYSTKCAAENLMYNDCLYRNINRYKFVAVVDIDEVLMPKVRSSWKEILESVAPGVLSGKGHKWSSFAHYMVYFLPVMREKHGWMKDVPHFMHTLQNVYRAANHSFSKWHMKSIHDTQKVLTIHHHYPFTCLGGECSIMFIPSETAQLNHYRNDCRSTLKKECPYYKNNTILDDSILRFKAPLLRNSFNTLHHLGFLN</sequence>
<evidence type="ECO:0000313" key="9">
    <source>
        <dbReference type="EMBL" id="MPC76036.1"/>
    </source>
</evidence>
<dbReference type="PANTHER" id="PTHR21461:SF83">
    <property type="entry name" value="GLYCOSYLTRANSFERASE FAMILY 92 PROTEIN"/>
    <property type="match status" value="1"/>
</dbReference>
<keyword evidence="3 8" id="KW-0328">Glycosyltransferase</keyword>
<evidence type="ECO:0000256" key="4">
    <source>
        <dbReference type="ARBA" id="ARBA00022679"/>
    </source>
</evidence>
<evidence type="ECO:0000256" key="5">
    <source>
        <dbReference type="ARBA" id="ARBA00022692"/>
    </source>
</evidence>
<dbReference type="Proteomes" id="UP000324222">
    <property type="component" value="Unassembled WGS sequence"/>
</dbReference>
<accession>A0A5B7I240</accession>
<evidence type="ECO:0000256" key="2">
    <source>
        <dbReference type="ARBA" id="ARBA00007647"/>
    </source>
</evidence>
<comment type="caution">
    <text evidence="9">The sequence shown here is derived from an EMBL/GenBank/DDBJ whole genome shotgun (WGS) entry which is preliminary data.</text>
</comment>
<protein>
    <recommendedName>
        <fullName evidence="8">Glycosyltransferase family 92 protein</fullName>
        <ecNumber evidence="8">2.4.1.-</ecNumber>
    </recommendedName>
</protein>
<dbReference type="InterPro" id="IPR008166">
    <property type="entry name" value="Glyco_transf_92"/>
</dbReference>
<dbReference type="GO" id="GO:0016020">
    <property type="term" value="C:membrane"/>
    <property type="evidence" value="ECO:0007669"/>
    <property type="project" value="UniProtKB-SubCell"/>
</dbReference>
<proteinExistence type="inferred from homology"/>
<keyword evidence="6" id="KW-1133">Transmembrane helix</keyword>
<evidence type="ECO:0000256" key="1">
    <source>
        <dbReference type="ARBA" id="ARBA00004167"/>
    </source>
</evidence>
<keyword evidence="4 8" id="KW-0808">Transferase</keyword>
<dbReference type="OrthoDB" id="2017643at2759"/>
<dbReference type="GO" id="GO:0016757">
    <property type="term" value="F:glycosyltransferase activity"/>
    <property type="evidence" value="ECO:0007669"/>
    <property type="project" value="UniProtKB-UniRule"/>
</dbReference>
<keyword evidence="7" id="KW-0472">Membrane</keyword>
<comment type="subcellular location">
    <subcellularLocation>
        <location evidence="1">Membrane</location>
        <topology evidence="1">Single-pass membrane protein</topology>
    </subcellularLocation>
</comment>
<keyword evidence="5" id="KW-0812">Transmembrane</keyword>
<dbReference type="PANTHER" id="PTHR21461">
    <property type="entry name" value="GLYCOSYLTRANSFERASE FAMILY 92 PROTEIN"/>
    <property type="match status" value="1"/>
</dbReference>
<evidence type="ECO:0000256" key="7">
    <source>
        <dbReference type="ARBA" id="ARBA00023136"/>
    </source>
</evidence>
<comment type="similarity">
    <text evidence="2 8">Belongs to the glycosyltransferase 92 family.</text>
</comment>
<evidence type="ECO:0000256" key="3">
    <source>
        <dbReference type="ARBA" id="ARBA00022676"/>
    </source>
</evidence>
<organism evidence="9 10">
    <name type="scientific">Portunus trituberculatus</name>
    <name type="common">Swimming crab</name>
    <name type="synonym">Neptunus trituberculatus</name>
    <dbReference type="NCBI Taxonomy" id="210409"/>
    <lineage>
        <taxon>Eukaryota</taxon>
        <taxon>Metazoa</taxon>
        <taxon>Ecdysozoa</taxon>
        <taxon>Arthropoda</taxon>
        <taxon>Crustacea</taxon>
        <taxon>Multicrustacea</taxon>
        <taxon>Malacostraca</taxon>
        <taxon>Eumalacostraca</taxon>
        <taxon>Eucarida</taxon>
        <taxon>Decapoda</taxon>
        <taxon>Pleocyemata</taxon>
        <taxon>Brachyura</taxon>
        <taxon>Eubrachyura</taxon>
        <taxon>Portunoidea</taxon>
        <taxon>Portunidae</taxon>
        <taxon>Portuninae</taxon>
        <taxon>Portunus</taxon>
    </lineage>
</organism>
<dbReference type="AlphaFoldDB" id="A0A5B7I240"/>
<dbReference type="GO" id="GO:0005737">
    <property type="term" value="C:cytoplasm"/>
    <property type="evidence" value="ECO:0007669"/>
    <property type="project" value="TreeGrafter"/>
</dbReference>
<reference evidence="9 10" key="1">
    <citation type="submission" date="2019-05" db="EMBL/GenBank/DDBJ databases">
        <title>Another draft genome of Portunus trituberculatus and its Hox gene families provides insights of decapod evolution.</title>
        <authorList>
            <person name="Jeong J.-H."/>
            <person name="Song I."/>
            <person name="Kim S."/>
            <person name="Choi T."/>
            <person name="Kim D."/>
            <person name="Ryu S."/>
            <person name="Kim W."/>
        </authorList>
    </citation>
    <scope>NUCLEOTIDE SEQUENCE [LARGE SCALE GENOMIC DNA]</scope>
    <source>
        <tissue evidence="9">Muscle</tissue>
    </source>
</reference>
<evidence type="ECO:0000256" key="6">
    <source>
        <dbReference type="ARBA" id="ARBA00022989"/>
    </source>
</evidence>
<gene>
    <name evidence="9" type="ORF">E2C01_070437</name>
</gene>
<keyword evidence="10" id="KW-1185">Reference proteome</keyword>
<dbReference type="EC" id="2.4.1.-" evidence="8"/>
<evidence type="ECO:0000313" key="10">
    <source>
        <dbReference type="Proteomes" id="UP000324222"/>
    </source>
</evidence>
<dbReference type="EMBL" id="VSRR010042438">
    <property type="protein sequence ID" value="MPC76036.1"/>
    <property type="molecule type" value="Genomic_DNA"/>
</dbReference>
<name>A0A5B7I240_PORTR</name>
<dbReference type="Pfam" id="PF01697">
    <property type="entry name" value="Glyco_transf_92"/>
    <property type="match status" value="1"/>
</dbReference>